<accession>A0AAF0U9M2</accession>
<dbReference type="AlphaFoldDB" id="A0AAF0U9M2"/>
<name>A0AAF0U9M2_SOLVR</name>
<dbReference type="InterPro" id="IPR036397">
    <property type="entry name" value="RNaseH_sf"/>
</dbReference>
<dbReference type="Proteomes" id="UP001234989">
    <property type="component" value="Chromosome 8"/>
</dbReference>
<protein>
    <recommendedName>
        <fullName evidence="1">Tf2-1-like SH3-like domain-containing protein</fullName>
    </recommendedName>
</protein>
<proteinExistence type="predicted"/>
<evidence type="ECO:0000259" key="1">
    <source>
        <dbReference type="Pfam" id="PF24626"/>
    </source>
</evidence>
<dbReference type="GO" id="GO:0003676">
    <property type="term" value="F:nucleic acid binding"/>
    <property type="evidence" value="ECO:0007669"/>
    <property type="project" value="InterPro"/>
</dbReference>
<dbReference type="PANTHER" id="PTHR46148">
    <property type="entry name" value="CHROMO DOMAIN-CONTAINING PROTEIN"/>
    <property type="match status" value="1"/>
</dbReference>
<evidence type="ECO:0000313" key="2">
    <source>
        <dbReference type="EMBL" id="WMV41872.1"/>
    </source>
</evidence>
<sequence>ILRACVIYLKGNWYDQLSLIAFAYNNSYHSSIGMTSFEDLYGTRCRSPRGWFEMVQSQQKSYVNVRISDREFDIDDWIYLKISPMKGVIRFGNKGKLSPHYVGPYQVLRWIGMMAYQLNLPFDLSLLNLVFHVPLLKKCISDPTSIIPLKSLGIKKILSYEEVPVEILDWEVRKLRNKEVASVKVLWRNQMVEGATWETNADMIS</sequence>
<organism evidence="2 3">
    <name type="scientific">Solanum verrucosum</name>
    <dbReference type="NCBI Taxonomy" id="315347"/>
    <lineage>
        <taxon>Eukaryota</taxon>
        <taxon>Viridiplantae</taxon>
        <taxon>Streptophyta</taxon>
        <taxon>Embryophyta</taxon>
        <taxon>Tracheophyta</taxon>
        <taxon>Spermatophyta</taxon>
        <taxon>Magnoliopsida</taxon>
        <taxon>eudicotyledons</taxon>
        <taxon>Gunneridae</taxon>
        <taxon>Pentapetalae</taxon>
        <taxon>asterids</taxon>
        <taxon>lamiids</taxon>
        <taxon>Solanales</taxon>
        <taxon>Solanaceae</taxon>
        <taxon>Solanoideae</taxon>
        <taxon>Solaneae</taxon>
        <taxon>Solanum</taxon>
    </lineage>
</organism>
<reference evidence="2" key="1">
    <citation type="submission" date="2023-08" db="EMBL/GenBank/DDBJ databases">
        <title>A de novo genome assembly of Solanum verrucosum Schlechtendal, a Mexican diploid species geographically isolated from the other diploid A-genome species in potato relatives.</title>
        <authorList>
            <person name="Hosaka K."/>
        </authorList>
    </citation>
    <scope>NUCLEOTIDE SEQUENCE</scope>
    <source>
        <tissue evidence="2">Young leaves</tissue>
    </source>
</reference>
<feature type="non-terminal residue" evidence="2">
    <location>
        <position position="1"/>
    </location>
</feature>
<gene>
    <name evidence="2" type="ORF">MTR67_035257</name>
</gene>
<dbReference type="Pfam" id="PF24626">
    <property type="entry name" value="SH3_Tf2-1"/>
    <property type="match status" value="1"/>
</dbReference>
<dbReference type="PANTHER" id="PTHR46148:SF56">
    <property type="entry name" value="RETROTRANSPOSON PROTEIN"/>
    <property type="match status" value="1"/>
</dbReference>
<dbReference type="EMBL" id="CP133619">
    <property type="protein sequence ID" value="WMV41872.1"/>
    <property type="molecule type" value="Genomic_DNA"/>
</dbReference>
<keyword evidence="3" id="KW-1185">Reference proteome</keyword>
<feature type="domain" description="Tf2-1-like SH3-like" evidence="1">
    <location>
        <begin position="76"/>
        <end position="139"/>
    </location>
</feature>
<evidence type="ECO:0000313" key="3">
    <source>
        <dbReference type="Proteomes" id="UP001234989"/>
    </source>
</evidence>
<dbReference type="Gene3D" id="3.30.420.10">
    <property type="entry name" value="Ribonuclease H-like superfamily/Ribonuclease H"/>
    <property type="match status" value="1"/>
</dbReference>
<dbReference type="InterPro" id="IPR056924">
    <property type="entry name" value="SH3_Tf2-1"/>
</dbReference>